<evidence type="ECO:0000313" key="2">
    <source>
        <dbReference type="Proteomes" id="UP001454036"/>
    </source>
</evidence>
<keyword evidence="2" id="KW-1185">Reference proteome</keyword>
<protein>
    <submittedName>
        <fullName evidence="1">Uncharacterized protein</fullName>
    </submittedName>
</protein>
<comment type="caution">
    <text evidence="1">The sequence shown here is derived from an EMBL/GenBank/DDBJ whole genome shotgun (WGS) entry which is preliminary data.</text>
</comment>
<reference evidence="1 2" key="1">
    <citation type="submission" date="2024-01" db="EMBL/GenBank/DDBJ databases">
        <title>The complete chloroplast genome sequence of Lithospermum erythrorhizon: insights into the phylogenetic relationship among Boraginaceae species and the maternal lineages of purple gromwells.</title>
        <authorList>
            <person name="Okada T."/>
            <person name="Watanabe K."/>
        </authorList>
    </citation>
    <scope>NUCLEOTIDE SEQUENCE [LARGE SCALE GENOMIC DNA]</scope>
</reference>
<dbReference type="AlphaFoldDB" id="A0AAV3QB19"/>
<accession>A0AAV3QB19</accession>
<dbReference type="EMBL" id="BAABME010020188">
    <property type="protein sequence ID" value="GAA0159678.1"/>
    <property type="molecule type" value="Genomic_DNA"/>
</dbReference>
<evidence type="ECO:0000313" key="1">
    <source>
        <dbReference type="EMBL" id="GAA0159678.1"/>
    </source>
</evidence>
<proteinExistence type="predicted"/>
<sequence length="96" mass="10797">MQVDKLWNVQCHSEAKLAEEVEPTVDIEVHGGEFQVNVEEPPPYVPPILFPNRLEKCKVLVDTSGDSSPTEGETGKQLQQVQDLEPKQECFYSIIS</sequence>
<organism evidence="1 2">
    <name type="scientific">Lithospermum erythrorhizon</name>
    <name type="common">Purple gromwell</name>
    <name type="synonym">Lithospermum officinale var. erythrorhizon</name>
    <dbReference type="NCBI Taxonomy" id="34254"/>
    <lineage>
        <taxon>Eukaryota</taxon>
        <taxon>Viridiplantae</taxon>
        <taxon>Streptophyta</taxon>
        <taxon>Embryophyta</taxon>
        <taxon>Tracheophyta</taxon>
        <taxon>Spermatophyta</taxon>
        <taxon>Magnoliopsida</taxon>
        <taxon>eudicotyledons</taxon>
        <taxon>Gunneridae</taxon>
        <taxon>Pentapetalae</taxon>
        <taxon>asterids</taxon>
        <taxon>lamiids</taxon>
        <taxon>Boraginales</taxon>
        <taxon>Boraginaceae</taxon>
        <taxon>Boraginoideae</taxon>
        <taxon>Lithospermeae</taxon>
        <taxon>Lithospermum</taxon>
    </lineage>
</organism>
<gene>
    <name evidence="1" type="ORF">LIER_38913</name>
</gene>
<dbReference type="Proteomes" id="UP001454036">
    <property type="component" value="Unassembled WGS sequence"/>
</dbReference>
<name>A0AAV3QB19_LITER</name>